<evidence type="ECO:0000256" key="5">
    <source>
        <dbReference type="ARBA" id="ARBA00023163"/>
    </source>
</evidence>
<dbReference type="CDD" id="cd00202">
    <property type="entry name" value="ZnF_GATA"/>
    <property type="match status" value="1"/>
</dbReference>
<feature type="region of interest" description="Disordered" evidence="7">
    <location>
        <begin position="762"/>
        <end position="793"/>
    </location>
</feature>
<reference evidence="9 10" key="1">
    <citation type="journal article" date="2017" name="Mol. Ecol.">
        <title>Comparative and population genomic landscape of Phellinus noxius: A hypervariable fungus causing root rot in trees.</title>
        <authorList>
            <person name="Chung C.L."/>
            <person name="Lee T.J."/>
            <person name="Akiba M."/>
            <person name="Lee H.H."/>
            <person name="Kuo T.H."/>
            <person name="Liu D."/>
            <person name="Ke H.M."/>
            <person name="Yokoi T."/>
            <person name="Roa M.B."/>
            <person name="Lu M.J."/>
            <person name="Chang Y.Y."/>
            <person name="Ann P.J."/>
            <person name="Tsai J.N."/>
            <person name="Chen C.Y."/>
            <person name="Tzean S.S."/>
            <person name="Ota Y."/>
            <person name="Hattori T."/>
            <person name="Sahashi N."/>
            <person name="Liou R.F."/>
            <person name="Kikuchi T."/>
            <person name="Tsai I.J."/>
        </authorList>
    </citation>
    <scope>NUCLEOTIDE SEQUENCE [LARGE SCALE GENOMIC DNA]</scope>
    <source>
        <strain evidence="9 10">FFPRI411160</strain>
    </source>
</reference>
<evidence type="ECO:0000313" key="10">
    <source>
        <dbReference type="Proteomes" id="UP000217199"/>
    </source>
</evidence>
<feature type="region of interest" description="Disordered" evidence="7">
    <location>
        <begin position="1252"/>
        <end position="1303"/>
    </location>
</feature>
<organism evidence="9 10">
    <name type="scientific">Pyrrhoderma noxium</name>
    <dbReference type="NCBI Taxonomy" id="2282107"/>
    <lineage>
        <taxon>Eukaryota</taxon>
        <taxon>Fungi</taxon>
        <taxon>Dikarya</taxon>
        <taxon>Basidiomycota</taxon>
        <taxon>Agaricomycotina</taxon>
        <taxon>Agaricomycetes</taxon>
        <taxon>Hymenochaetales</taxon>
        <taxon>Hymenochaetaceae</taxon>
        <taxon>Pyrrhoderma</taxon>
    </lineage>
</organism>
<dbReference type="GO" id="GO:0043565">
    <property type="term" value="F:sequence-specific DNA binding"/>
    <property type="evidence" value="ECO:0007669"/>
    <property type="project" value="InterPro"/>
</dbReference>
<keyword evidence="10" id="KW-1185">Reference proteome</keyword>
<gene>
    <name evidence="9" type="ORF">PNOK_0493300</name>
</gene>
<evidence type="ECO:0000259" key="8">
    <source>
        <dbReference type="PROSITE" id="PS50114"/>
    </source>
</evidence>
<feature type="region of interest" description="Disordered" evidence="7">
    <location>
        <begin position="683"/>
        <end position="718"/>
    </location>
</feature>
<dbReference type="Pfam" id="PF00320">
    <property type="entry name" value="GATA"/>
    <property type="match status" value="1"/>
</dbReference>
<dbReference type="STRING" id="2282107.A0A286UKE3"/>
<dbReference type="GO" id="GO:0008270">
    <property type="term" value="F:zinc ion binding"/>
    <property type="evidence" value="ECO:0007669"/>
    <property type="project" value="UniProtKB-KW"/>
</dbReference>
<dbReference type="InParanoid" id="A0A286UKE3"/>
<evidence type="ECO:0000256" key="1">
    <source>
        <dbReference type="ARBA" id="ARBA00022723"/>
    </source>
</evidence>
<feature type="region of interest" description="Disordered" evidence="7">
    <location>
        <begin position="1"/>
        <end position="52"/>
    </location>
</feature>
<evidence type="ECO:0000256" key="4">
    <source>
        <dbReference type="ARBA" id="ARBA00023015"/>
    </source>
</evidence>
<dbReference type="PANTHER" id="PTHR47172">
    <property type="entry name" value="OS01G0976800 PROTEIN"/>
    <property type="match status" value="1"/>
</dbReference>
<evidence type="ECO:0000256" key="3">
    <source>
        <dbReference type="ARBA" id="ARBA00022833"/>
    </source>
</evidence>
<protein>
    <recommendedName>
        <fullName evidence="8">GATA-type domain-containing protein</fullName>
    </recommendedName>
</protein>
<dbReference type="OrthoDB" id="2507488at2759"/>
<sequence>MAKDDGGGGGVVKEFPPLRRVVPLPKRRRTTIDAPNDSNEGTAGAIVSKSEVGRKDATTMTMTPDELASTLSTSMALHSYYMPLFQQQQLHQSYHPELPSQPHTTNSDISSATTTTTNVLDTTAAATANVQVSKEDGQTGAGEIFKDDIDARHVDPADLKALGDNRYETVEDQERDMDSHDRFENGFDFGYEYSASGGNGGRPISLNKMGASDDLSTPMSTALITSTSTSTSPPGKPKNFKKRKVPVAAHARLEDVMDPQDGEEEGGEALFGAERGIAAEPIDTVPPAPPPLSHMTLTSPYATTSNGGHNAGDNMSGVVLSLKKRGKLSPAAQAGLQLKEMLRNRKRQLATVLGAFSHNDSLALDQALSGRYPFAKYESQLQSGYATGMAAATNTTFNTIPTDNEIKKASVPVDENKRLPECAFSFEHDSPTSDRVRATKNEVAYLQGRFDAEFTRQAAKAAEAARQAALVVSKMQKSKHIERVADQRQNVQSTAISAPSSRTIGLPTTVISPSNGGATTGSLAPGSVTGKPVVNSTSKAKGKKKKKRSALANASNPHHLRNYIPSRLPNSSGLYHSNGYNGGHHSSGAGSAGAGMTAFNMQSYLGPFPFRFLSAALPPRKKRTSGGVTPLVTNLTNPEEEWMCAFCEYNLFYGDEKAFKKALAQRKTILKRRRRAMERAAAAAAGRKKGVAPTANGVTGTGVERDEEGEDDYEDEMVEEEQVAIGEADSICHYHKSPRAGASSIHPFLNDALPVSVTLPKPASSPYSTASSSTPVEYTPPSASSPYPPGRNKQMYATAASRAPAMQYSSLGDALGGSAAAAAVASRHPQSSTSFAAPAVSPISGAGPEATYSPVAAAGVSGDGRSYSAYPPSSSYDYHHHQHQHPYQSSSAASAPASATSPYEPHASSSSSTYVSHSNTSATQTSSLPPMRTASPISHTSIHVSHQQPQYSNSSYMSSYQQNQYPWTSDEPHPSSWSQQQQQTQQQGYSASAESGPFAAANRPSSDITTSPHQEQRPYVIGTGSTPHQQQYSPRASYPSTHSPTGPARGKGREYSAHGTEAAPPFRSPSNTATTANSGSFIPSLSDLSKISRTYQQLYDDCLSISQQQLPHQLQQSGSGGKPVSVDRIEELVRAAKKGLQYFHPHQPSPLINTHSVSSGPSSATQLQHDRILSASEDARNGAGMECISPELSASVVASARRQGDAPEGQSQKCLGCEATSTPEWRRGPLGPRTLCNACGLVYAKMMKKRVQGNKSANNTNNNISPQGNTGAGAEESMAAFGAIHSPTDGGGMSDGELSYGSH</sequence>
<feature type="region of interest" description="Disordered" evidence="7">
    <location>
        <begin position="1144"/>
        <end position="1168"/>
    </location>
</feature>
<dbReference type="InterPro" id="IPR013088">
    <property type="entry name" value="Znf_NHR/GATA"/>
</dbReference>
<accession>A0A286UKE3</accession>
<feature type="compositionally biased region" description="Low complexity" evidence="7">
    <location>
        <begin position="885"/>
        <end position="921"/>
    </location>
</feature>
<dbReference type="EMBL" id="NBII01000004">
    <property type="protein sequence ID" value="PAV19999.1"/>
    <property type="molecule type" value="Genomic_DNA"/>
</dbReference>
<feature type="compositionally biased region" description="Basic residues" evidence="7">
    <location>
        <begin position="540"/>
        <end position="549"/>
    </location>
</feature>
<feature type="compositionally biased region" description="Polar residues" evidence="7">
    <location>
        <begin position="1023"/>
        <end position="1044"/>
    </location>
</feature>
<feature type="compositionally biased region" description="Polar residues" evidence="7">
    <location>
        <begin position="1068"/>
        <end position="1082"/>
    </location>
</feature>
<evidence type="ECO:0000313" key="9">
    <source>
        <dbReference type="EMBL" id="PAV19999.1"/>
    </source>
</evidence>
<feature type="compositionally biased region" description="Polar residues" evidence="7">
    <location>
        <begin position="1150"/>
        <end position="1167"/>
    </location>
</feature>
<dbReference type="Gene3D" id="3.30.50.10">
    <property type="entry name" value="Erythroid Transcription Factor GATA-1, subunit A"/>
    <property type="match status" value="1"/>
</dbReference>
<keyword evidence="5" id="KW-0804">Transcription</keyword>
<dbReference type="SUPFAM" id="SSF57716">
    <property type="entry name" value="Glucocorticoid receptor-like (DNA-binding domain)"/>
    <property type="match status" value="1"/>
</dbReference>
<dbReference type="PROSITE" id="PS50114">
    <property type="entry name" value="GATA_ZN_FINGER_2"/>
    <property type="match status" value="1"/>
</dbReference>
<feature type="compositionally biased region" description="Acidic residues" evidence="7">
    <location>
        <begin position="705"/>
        <end position="718"/>
    </location>
</feature>
<evidence type="ECO:0000256" key="2">
    <source>
        <dbReference type="ARBA" id="ARBA00022771"/>
    </source>
</evidence>
<feature type="compositionally biased region" description="Polar residues" evidence="7">
    <location>
        <begin position="1003"/>
        <end position="1013"/>
    </location>
</feature>
<evidence type="ECO:0000256" key="7">
    <source>
        <dbReference type="SAM" id="MobiDB-lite"/>
    </source>
</evidence>
<keyword evidence="2 6" id="KW-0863">Zinc-finger</keyword>
<comment type="caution">
    <text evidence="9">The sequence shown here is derived from an EMBL/GenBank/DDBJ whole genome shotgun (WGS) entry which is preliminary data.</text>
</comment>
<feature type="compositionally biased region" description="Polar residues" evidence="7">
    <location>
        <begin position="935"/>
        <end position="946"/>
    </location>
</feature>
<dbReference type="SMART" id="SM00401">
    <property type="entry name" value="ZnF_GATA"/>
    <property type="match status" value="1"/>
</dbReference>
<keyword evidence="1" id="KW-0479">Metal-binding</keyword>
<keyword evidence="3" id="KW-0862">Zinc</keyword>
<feature type="compositionally biased region" description="Low complexity" evidence="7">
    <location>
        <begin position="947"/>
        <end position="966"/>
    </location>
</feature>
<dbReference type="InterPro" id="IPR000679">
    <property type="entry name" value="Znf_GATA"/>
</dbReference>
<evidence type="ECO:0000256" key="6">
    <source>
        <dbReference type="PROSITE-ProRule" id="PRU00094"/>
    </source>
</evidence>
<feature type="region of interest" description="Disordered" evidence="7">
    <location>
        <begin position="224"/>
        <end position="244"/>
    </location>
</feature>
<name>A0A286UKE3_9AGAM</name>
<feature type="region of interest" description="Disordered" evidence="7">
    <location>
        <begin position="506"/>
        <end position="564"/>
    </location>
</feature>
<proteinExistence type="predicted"/>
<dbReference type="Proteomes" id="UP000217199">
    <property type="component" value="Unassembled WGS sequence"/>
</dbReference>
<feature type="compositionally biased region" description="Low complexity" evidence="7">
    <location>
        <begin position="762"/>
        <end position="785"/>
    </location>
</feature>
<feature type="compositionally biased region" description="Polar residues" evidence="7">
    <location>
        <begin position="509"/>
        <end position="522"/>
    </location>
</feature>
<feature type="region of interest" description="Disordered" evidence="7">
    <location>
        <begin position="871"/>
        <end position="1082"/>
    </location>
</feature>
<dbReference type="GO" id="GO:0006355">
    <property type="term" value="P:regulation of DNA-templated transcription"/>
    <property type="evidence" value="ECO:0007669"/>
    <property type="project" value="InterPro"/>
</dbReference>
<dbReference type="PANTHER" id="PTHR47172:SF24">
    <property type="entry name" value="GATA ZINC FINGER DOMAIN-CONTAINING PROTEIN 14-RELATED"/>
    <property type="match status" value="1"/>
</dbReference>
<keyword evidence="4" id="KW-0805">Transcription regulation</keyword>
<feature type="domain" description="GATA-type" evidence="8">
    <location>
        <begin position="1208"/>
        <end position="1243"/>
    </location>
</feature>